<gene>
    <name evidence="2" type="ORF">RRG08_055041</name>
</gene>
<evidence type="ECO:0000313" key="3">
    <source>
        <dbReference type="Proteomes" id="UP001283361"/>
    </source>
</evidence>
<accession>A0AAE1E7N2</accession>
<reference evidence="2" key="1">
    <citation type="journal article" date="2023" name="G3 (Bethesda)">
        <title>A reference genome for the long-term kleptoplast-retaining sea slug Elysia crispata morphotype clarki.</title>
        <authorList>
            <person name="Eastman K.E."/>
            <person name="Pendleton A.L."/>
            <person name="Shaikh M.A."/>
            <person name="Suttiyut T."/>
            <person name="Ogas R."/>
            <person name="Tomko P."/>
            <person name="Gavelis G."/>
            <person name="Widhalm J.R."/>
            <person name="Wisecaver J.H."/>
        </authorList>
    </citation>
    <scope>NUCLEOTIDE SEQUENCE</scope>
    <source>
        <strain evidence="2">ECLA1</strain>
    </source>
</reference>
<dbReference type="AlphaFoldDB" id="A0AAE1E7N2"/>
<evidence type="ECO:0000256" key="1">
    <source>
        <dbReference type="SAM" id="MobiDB-lite"/>
    </source>
</evidence>
<protein>
    <submittedName>
        <fullName evidence="2">Uncharacterized protein</fullName>
    </submittedName>
</protein>
<name>A0AAE1E7N2_9GAST</name>
<sequence length="217" mass="24012">MVSARDARAPTVVANQTPTGLKVTYTHDQTSRSNARVGPQIPQTAQRAKNMRSLGKLTKPTSGEGGEKGYVAKVKKRSHSAEAPNSRRQCTATDDRGVVHGQPEANHSSSSLIDRRRRTYSLTLSAPRQTGIRFNVKCVDFPGISGAHGGDKQYRFRFAGRVGLRSLRQVCVKNTLRSSGIRSLRQVCVKNTLRSSGIRSLRQVWEEHLKVEWTSES</sequence>
<comment type="caution">
    <text evidence="2">The sequence shown here is derived from an EMBL/GenBank/DDBJ whole genome shotgun (WGS) entry which is preliminary data.</text>
</comment>
<dbReference type="EMBL" id="JAWDGP010000819">
    <property type="protein sequence ID" value="KAK3796982.1"/>
    <property type="molecule type" value="Genomic_DNA"/>
</dbReference>
<organism evidence="2 3">
    <name type="scientific">Elysia crispata</name>
    <name type="common">lettuce slug</name>
    <dbReference type="NCBI Taxonomy" id="231223"/>
    <lineage>
        <taxon>Eukaryota</taxon>
        <taxon>Metazoa</taxon>
        <taxon>Spiralia</taxon>
        <taxon>Lophotrochozoa</taxon>
        <taxon>Mollusca</taxon>
        <taxon>Gastropoda</taxon>
        <taxon>Heterobranchia</taxon>
        <taxon>Euthyneura</taxon>
        <taxon>Panpulmonata</taxon>
        <taxon>Sacoglossa</taxon>
        <taxon>Placobranchoidea</taxon>
        <taxon>Plakobranchidae</taxon>
        <taxon>Elysia</taxon>
    </lineage>
</organism>
<keyword evidence="3" id="KW-1185">Reference proteome</keyword>
<proteinExistence type="predicted"/>
<feature type="region of interest" description="Disordered" evidence="1">
    <location>
        <begin position="29"/>
        <end position="113"/>
    </location>
</feature>
<evidence type="ECO:0000313" key="2">
    <source>
        <dbReference type="EMBL" id="KAK3796982.1"/>
    </source>
</evidence>
<dbReference type="Proteomes" id="UP001283361">
    <property type="component" value="Unassembled WGS sequence"/>
</dbReference>